<proteinExistence type="predicted"/>
<dbReference type="Proteomes" id="UP000479132">
    <property type="component" value="Unassembled WGS sequence"/>
</dbReference>
<dbReference type="Pfam" id="PF05154">
    <property type="entry name" value="TM2"/>
    <property type="match status" value="1"/>
</dbReference>
<protein>
    <submittedName>
        <fullName evidence="7">TM2 domain-containing protein</fullName>
    </submittedName>
</protein>
<dbReference type="InterPro" id="IPR007829">
    <property type="entry name" value="TM2"/>
</dbReference>
<dbReference type="EMBL" id="JAALLS010000006">
    <property type="protein sequence ID" value="NGP87892.1"/>
    <property type="molecule type" value="Genomic_DNA"/>
</dbReference>
<evidence type="ECO:0000256" key="5">
    <source>
        <dbReference type="SAM" id="Phobius"/>
    </source>
</evidence>
<reference evidence="7 8" key="1">
    <citation type="submission" date="2020-02" db="EMBL/GenBank/DDBJ databases">
        <title>Aliifodinibius halophilus 2W32, complete genome.</title>
        <authorList>
            <person name="Li Y."/>
            <person name="Wu S."/>
        </authorList>
    </citation>
    <scope>NUCLEOTIDE SEQUENCE [LARGE SCALE GENOMIC DNA]</scope>
    <source>
        <strain evidence="7 8">2W32</strain>
    </source>
</reference>
<evidence type="ECO:0000256" key="4">
    <source>
        <dbReference type="ARBA" id="ARBA00023136"/>
    </source>
</evidence>
<keyword evidence="4 5" id="KW-0472">Membrane</keyword>
<comment type="subcellular location">
    <subcellularLocation>
        <location evidence="1">Membrane</location>
        <topology evidence="1">Multi-pass membrane protein</topology>
    </subcellularLocation>
</comment>
<feature type="transmembrane region" description="Helical" evidence="5">
    <location>
        <begin position="47"/>
        <end position="67"/>
    </location>
</feature>
<feature type="domain" description="TM2" evidence="6">
    <location>
        <begin position="51"/>
        <end position="92"/>
    </location>
</feature>
<gene>
    <name evidence="7" type="ORF">G3569_05975</name>
</gene>
<evidence type="ECO:0000256" key="1">
    <source>
        <dbReference type="ARBA" id="ARBA00004141"/>
    </source>
</evidence>
<name>A0A6M1TCE4_9BACT</name>
<evidence type="ECO:0000259" key="6">
    <source>
        <dbReference type="Pfam" id="PF05154"/>
    </source>
</evidence>
<dbReference type="RefSeq" id="WP_165267078.1">
    <property type="nucleotide sequence ID" value="NZ_JAALLS010000006.1"/>
</dbReference>
<evidence type="ECO:0000313" key="8">
    <source>
        <dbReference type="Proteomes" id="UP000479132"/>
    </source>
</evidence>
<keyword evidence="8" id="KW-1185">Reference proteome</keyword>
<dbReference type="AlphaFoldDB" id="A0A6M1TCE4"/>
<keyword evidence="2 5" id="KW-0812">Transmembrane</keyword>
<evidence type="ECO:0000256" key="2">
    <source>
        <dbReference type="ARBA" id="ARBA00022692"/>
    </source>
</evidence>
<evidence type="ECO:0000256" key="3">
    <source>
        <dbReference type="ARBA" id="ARBA00022989"/>
    </source>
</evidence>
<dbReference type="GO" id="GO:0016020">
    <property type="term" value="C:membrane"/>
    <property type="evidence" value="ECO:0007669"/>
    <property type="project" value="UniProtKB-SubCell"/>
</dbReference>
<accession>A0A6M1TCE4</accession>
<feature type="transmembrane region" description="Helical" evidence="5">
    <location>
        <begin position="73"/>
        <end position="94"/>
    </location>
</feature>
<evidence type="ECO:0000313" key="7">
    <source>
        <dbReference type="EMBL" id="NGP87892.1"/>
    </source>
</evidence>
<keyword evidence="3 5" id="KW-1133">Transmembrane helix</keyword>
<sequence length="114" mass="12702">MARMIDYLPELEGDEGAYIAKLLSSMDDERAQRFARVYRARRKEPQIILFTALVGFFGAAGVHRFIIGQIGMGILYLLTVGLCGIGTIVDIINYKNLAFEYNRGVAQDVVALLD</sequence>
<organism evidence="7 8">
    <name type="scientific">Fodinibius halophilus</name>
    <dbReference type="NCBI Taxonomy" id="1736908"/>
    <lineage>
        <taxon>Bacteria</taxon>
        <taxon>Pseudomonadati</taxon>
        <taxon>Balneolota</taxon>
        <taxon>Balneolia</taxon>
        <taxon>Balneolales</taxon>
        <taxon>Balneolaceae</taxon>
        <taxon>Fodinibius</taxon>
    </lineage>
</organism>
<comment type="caution">
    <text evidence="7">The sequence shown here is derived from an EMBL/GenBank/DDBJ whole genome shotgun (WGS) entry which is preliminary data.</text>
</comment>